<name>A0AAP0JTG2_9MAGN</name>
<sequence length="564" mass="62890">MTPSSLSTSRSRVLLRSASPTTTTTIFDSSFHDQSSQLDFRVSDREVIRIPNSEAWIVKVVSTLCVVRASKSTSLTDLGFLEYFNKSFNPYIVYGVVQRLGNPKLGLKFFNFCCCRLRRREESNQFVKTLNFLVKSLCQCGFHESASKLVFDGHFPDGPVFDYLVCSCTKLGKINIAKQLLVQACCCRVKASAFTYNNVLNALVANGRVDEAVCFFKDQHLRSGFCPDTCSFNIVVRGLCRLGLISSAFELFDGMGSFDCSPDVVTCNTLIDGFCRAKDVDRGYEFLMQIQSRTGFSPDVVSYTSVISGYCRLGRMEEASAILDEMINKGIMPSSFTFNILINGFGKIGNMRSAVTMYERMLSRGCIPDVVTFTSLIDGHCKIGETEECMKLWNEMGTKNISPNAYTFSVLINALCKENRLNEARDLLQKLRWSNVAPRPFIYNPVIDGFCKAGNVDEANLILAEMEEKRCIPDKYTFTSLIIGHSMKGRMVEAISLFDKMTTIGCTPDTITISSFVSCLLKAGMPSEANRILITFSERDLDPSLSSPRRSFSSTKNMDIPMAA</sequence>
<feature type="repeat" description="PPR" evidence="2">
    <location>
        <begin position="192"/>
        <end position="227"/>
    </location>
</feature>
<dbReference type="Proteomes" id="UP001417504">
    <property type="component" value="Unassembled WGS sequence"/>
</dbReference>
<proteinExistence type="predicted"/>
<feature type="repeat" description="PPR" evidence="2">
    <location>
        <begin position="404"/>
        <end position="438"/>
    </location>
</feature>
<comment type="caution">
    <text evidence="4">The sequence shown here is derived from an EMBL/GenBank/DDBJ whole genome shotgun (WGS) entry which is preliminary data.</text>
</comment>
<dbReference type="Pfam" id="PF13041">
    <property type="entry name" value="PPR_2"/>
    <property type="match status" value="4"/>
</dbReference>
<organism evidence="4 5">
    <name type="scientific">Stephania japonica</name>
    <dbReference type="NCBI Taxonomy" id="461633"/>
    <lineage>
        <taxon>Eukaryota</taxon>
        <taxon>Viridiplantae</taxon>
        <taxon>Streptophyta</taxon>
        <taxon>Embryophyta</taxon>
        <taxon>Tracheophyta</taxon>
        <taxon>Spermatophyta</taxon>
        <taxon>Magnoliopsida</taxon>
        <taxon>Ranunculales</taxon>
        <taxon>Menispermaceae</taxon>
        <taxon>Menispermoideae</taxon>
        <taxon>Cissampelideae</taxon>
        <taxon>Stephania</taxon>
    </lineage>
</organism>
<dbReference type="InterPro" id="IPR051240">
    <property type="entry name" value="Mito_RNA-Proc/Resp"/>
</dbReference>
<feature type="repeat" description="PPR" evidence="2">
    <location>
        <begin position="369"/>
        <end position="403"/>
    </location>
</feature>
<accession>A0AAP0JTG2</accession>
<dbReference type="AlphaFoldDB" id="A0AAP0JTG2"/>
<evidence type="ECO:0000256" key="3">
    <source>
        <dbReference type="SAM" id="MobiDB-lite"/>
    </source>
</evidence>
<dbReference type="Gene3D" id="1.25.40.10">
    <property type="entry name" value="Tetratricopeptide repeat domain"/>
    <property type="match status" value="5"/>
</dbReference>
<gene>
    <name evidence="4" type="ORF">Sjap_009314</name>
</gene>
<keyword evidence="5" id="KW-1185">Reference proteome</keyword>
<dbReference type="InterPro" id="IPR002885">
    <property type="entry name" value="PPR_rpt"/>
</dbReference>
<evidence type="ECO:0000313" key="5">
    <source>
        <dbReference type="Proteomes" id="UP001417504"/>
    </source>
</evidence>
<dbReference type="PANTHER" id="PTHR47933">
    <property type="entry name" value="PENTATRICOPEPTIDE REPEAT-CONTAINING PROTEIN 1, MITOCHONDRIAL"/>
    <property type="match status" value="1"/>
</dbReference>
<protein>
    <recommendedName>
        <fullName evidence="6">Pentatricopeptide repeat-containing protein</fullName>
    </recommendedName>
</protein>
<dbReference type="InterPro" id="IPR011990">
    <property type="entry name" value="TPR-like_helical_dom_sf"/>
</dbReference>
<dbReference type="GO" id="GO:0003729">
    <property type="term" value="F:mRNA binding"/>
    <property type="evidence" value="ECO:0007669"/>
    <property type="project" value="TreeGrafter"/>
</dbReference>
<feature type="repeat" description="PPR" evidence="2">
    <location>
        <begin position="299"/>
        <end position="333"/>
    </location>
</feature>
<evidence type="ECO:0000256" key="1">
    <source>
        <dbReference type="ARBA" id="ARBA00022737"/>
    </source>
</evidence>
<feature type="repeat" description="PPR" evidence="2">
    <location>
        <begin position="439"/>
        <end position="473"/>
    </location>
</feature>
<evidence type="ECO:0000256" key="2">
    <source>
        <dbReference type="PROSITE-ProRule" id="PRU00708"/>
    </source>
</evidence>
<feature type="repeat" description="PPR" evidence="2">
    <location>
        <begin position="263"/>
        <end position="298"/>
    </location>
</feature>
<feature type="repeat" description="PPR" evidence="2">
    <location>
        <begin position="228"/>
        <end position="262"/>
    </location>
</feature>
<dbReference type="NCBIfam" id="TIGR00756">
    <property type="entry name" value="PPR"/>
    <property type="match status" value="9"/>
</dbReference>
<feature type="region of interest" description="Disordered" evidence="3">
    <location>
        <begin position="541"/>
        <end position="564"/>
    </location>
</feature>
<dbReference type="PROSITE" id="PS51375">
    <property type="entry name" value="PPR"/>
    <property type="match status" value="9"/>
</dbReference>
<feature type="repeat" description="PPR" evidence="2">
    <location>
        <begin position="334"/>
        <end position="368"/>
    </location>
</feature>
<feature type="compositionally biased region" description="Low complexity" evidence="3">
    <location>
        <begin position="543"/>
        <end position="554"/>
    </location>
</feature>
<dbReference type="EMBL" id="JBBNAE010000003">
    <property type="protein sequence ID" value="KAK9138720.1"/>
    <property type="molecule type" value="Genomic_DNA"/>
</dbReference>
<evidence type="ECO:0000313" key="4">
    <source>
        <dbReference type="EMBL" id="KAK9138720.1"/>
    </source>
</evidence>
<reference evidence="4 5" key="1">
    <citation type="submission" date="2024-01" db="EMBL/GenBank/DDBJ databases">
        <title>Genome assemblies of Stephania.</title>
        <authorList>
            <person name="Yang L."/>
        </authorList>
    </citation>
    <scope>NUCLEOTIDE SEQUENCE [LARGE SCALE GENOMIC DNA]</scope>
    <source>
        <strain evidence="4">QJT</strain>
        <tissue evidence="4">Leaf</tissue>
    </source>
</reference>
<evidence type="ECO:0008006" key="6">
    <source>
        <dbReference type="Google" id="ProtNLM"/>
    </source>
</evidence>
<dbReference type="PANTHER" id="PTHR47933:SF70">
    <property type="entry name" value="PROTON GRADIENT REGULATION3-LIKE PROTEIN"/>
    <property type="match status" value="1"/>
</dbReference>
<dbReference type="Pfam" id="PF01535">
    <property type="entry name" value="PPR"/>
    <property type="match status" value="1"/>
</dbReference>
<feature type="repeat" description="PPR" evidence="2">
    <location>
        <begin position="474"/>
        <end position="508"/>
    </location>
</feature>
<keyword evidence="1" id="KW-0677">Repeat</keyword>